<evidence type="ECO:0008006" key="7">
    <source>
        <dbReference type="Google" id="ProtNLM"/>
    </source>
</evidence>
<sequence>MSIQYLGFLLLLLQGVLACDHGPLAAGRRSLKQAAPNVPPAERREVYSNGRLFDITHRVSPTLPTWDSAQGLGPFLTLVASIKNGSNVNVAQIKLVGHTGTHIDAPGHFYQEYYDAGYDIDSLDLDVLNGPALLVDVPRTSNITAEVMKSLQIPKGTRRVLFRTLNTDRHLMFQKEFDTSFVAFKADGAKWLVENTDIKFVGLDYLSVATYDDGGSSHLTFLKNRDIILVEGLKLDNIEAGLYDVHCLPMRLLGADGSPARCILLK</sequence>
<gene>
    <name evidence="5" type="ORF">LTRI10_LOCUS29631</name>
</gene>
<dbReference type="PANTHER" id="PTHR31118">
    <property type="entry name" value="CYCLASE-LIKE PROTEIN 2"/>
    <property type="match status" value="1"/>
</dbReference>
<feature type="signal peptide" evidence="4">
    <location>
        <begin position="1"/>
        <end position="18"/>
    </location>
</feature>
<feature type="chain" id="PRO_5043527963" description="Cyclase" evidence="4">
    <location>
        <begin position="19"/>
        <end position="266"/>
    </location>
</feature>
<keyword evidence="3" id="KW-0964">Secreted</keyword>
<dbReference type="GO" id="GO:0004061">
    <property type="term" value="F:arylformamidase activity"/>
    <property type="evidence" value="ECO:0007669"/>
    <property type="project" value="InterPro"/>
</dbReference>
<keyword evidence="4" id="KW-0732">Signal</keyword>
<evidence type="ECO:0000313" key="6">
    <source>
        <dbReference type="Proteomes" id="UP001497516"/>
    </source>
</evidence>
<comment type="similarity">
    <text evidence="2">Belongs to the Cyclase 1 superfamily.</text>
</comment>
<dbReference type="Gene3D" id="3.50.30.50">
    <property type="entry name" value="Putative cyclase"/>
    <property type="match status" value="1"/>
</dbReference>
<dbReference type="AlphaFoldDB" id="A0AAV2ESX9"/>
<dbReference type="InterPro" id="IPR007325">
    <property type="entry name" value="KFase/CYL"/>
</dbReference>
<accession>A0AAV2ESX9</accession>
<evidence type="ECO:0000313" key="5">
    <source>
        <dbReference type="EMBL" id="CAL1388718.1"/>
    </source>
</evidence>
<evidence type="ECO:0000256" key="3">
    <source>
        <dbReference type="ARBA" id="ARBA00022530"/>
    </source>
</evidence>
<dbReference type="SUPFAM" id="SSF102198">
    <property type="entry name" value="Putative cyclase"/>
    <property type="match status" value="1"/>
</dbReference>
<keyword evidence="6" id="KW-1185">Reference proteome</keyword>
<comment type="subcellular location">
    <subcellularLocation>
        <location evidence="1">Secreted</location>
        <location evidence="1">Extracellular space</location>
        <location evidence="1">Extracellular matrix</location>
    </subcellularLocation>
</comment>
<dbReference type="Pfam" id="PF04199">
    <property type="entry name" value="Cyclase"/>
    <property type="match status" value="1"/>
</dbReference>
<evidence type="ECO:0000256" key="2">
    <source>
        <dbReference type="ARBA" id="ARBA00007865"/>
    </source>
</evidence>
<dbReference type="GO" id="GO:0019441">
    <property type="term" value="P:L-tryptophan catabolic process to kynurenine"/>
    <property type="evidence" value="ECO:0007669"/>
    <property type="project" value="InterPro"/>
</dbReference>
<dbReference type="EMBL" id="OZ034818">
    <property type="protein sequence ID" value="CAL1388718.1"/>
    <property type="molecule type" value="Genomic_DNA"/>
</dbReference>
<protein>
    <recommendedName>
        <fullName evidence="7">Cyclase</fullName>
    </recommendedName>
</protein>
<organism evidence="5 6">
    <name type="scientific">Linum trigynum</name>
    <dbReference type="NCBI Taxonomy" id="586398"/>
    <lineage>
        <taxon>Eukaryota</taxon>
        <taxon>Viridiplantae</taxon>
        <taxon>Streptophyta</taxon>
        <taxon>Embryophyta</taxon>
        <taxon>Tracheophyta</taxon>
        <taxon>Spermatophyta</taxon>
        <taxon>Magnoliopsida</taxon>
        <taxon>eudicotyledons</taxon>
        <taxon>Gunneridae</taxon>
        <taxon>Pentapetalae</taxon>
        <taxon>rosids</taxon>
        <taxon>fabids</taxon>
        <taxon>Malpighiales</taxon>
        <taxon>Linaceae</taxon>
        <taxon>Linum</taxon>
    </lineage>
</organism>
<evidence type="ECO:0000256" key="1">
    <source>
        <dbReference type="ARBA" id="ARBA00004498"/>
    </source>
</evidence>
<name>A0AAV2ESX9_9ROSI</name>
<dbReference type="Proteomes" id="UP001497516">
    <property type="component" value="Chromosome 5"/>
</dbReference>
<dbReference type="PANTHER" id="PTHR31118:SF18">
    <property type="entry name" value="KYNURENINE FORMAMIDASE-LIKE ISOFORM X1"/>
    <property type="match status" value="1"/>
</dbReference>
<proteinExistence type="inferred from homology"/>
<reference evidence="5 6" key="1">
    <citation type="submission" date="2024-04" db="EMBL/GenBank/DDBJ databases">
        <authorList>
            <person name="Fracassetti M."/>
        </authorList>
    </citation>
    <scope>NUCLEOTIDE SEQUENCE [LARGE SCALE GENOMIC DNA]</scope>
</reference>
<dbReference type="InterPro" id="IPR037175">
    <property type="entry name" value="KFase_sf"/>
</dbReference>
<evidence type="ECO:0000256" key="4">
    <source>
        <dbReference type="SAM" id="SignalP"/>
    </source>
</evidence>
<keyword evidence="3" id="KW-0272">Extracellular matrix</keyword>